<accession>A0AAD7G8B0</accession>
<comment type="similarity">
    <text evidence="1">Belongs to the oxygen-dependent FAD-linked oxidoreductase family.</text>
</comment>
<evidence type="ECO:0000256" key="2">
    <source>
        <dbReference type="ARBA" id="ARBA00022630"/>
    </source>
</evidence>
<evidence type="ECO:0000259" key="5">
    <source>
        <dbReference type="PROSITE" id="PS51387"/>
    </source>
</evidence>
<keyword evidence="2" id="KW-0285">Flavoprotein</keyword>
<dbReference type="PANTHER" id="PTHR42973">
    <property type="entry name" value="BINDING OXIDOREDUCTASE, PUTATIVE (AFU_ORTHOLOGUE AFUA_1G17690)-RELATED"/>
    <property type="match status" value="1"/>
</dbReference>
<sequence>APFSVRGGGHMNFPDSYNIYNGVLLALNNMNNTTVNNGIDSTFTVGPGNRWVDVYAALEPYGLYTIGGRMKTMGVPGLSLIGGLHYFINKYGFVMDNILQYDVVLGNGPQVVANNATNRDLFWALEGGANNFGVVTRFTYKAYAIPKLSITYLQFNTSQVKAWV</sequence>
<dbReference type="Proteomes" id="UP001221757">
    <property type="component" value="Unassembled WGS sequence"/>
</dbReference>
<dbReference type="InterPro" id="IPR036318">
    <property type="entry name" value="FAD-bd_PCMH-like_sf"/>
</dbReference>
<dbReference type="GO" id="GO:0071949">
    <property type="term" value="F:FAD binding"/>
    <property type="evidence" value="ECO:0007669"/>
    <property type="project" value="InterPro"/>
</dbReference>
<evidence type="ECO:0000256" key="1">
    <source>
        <dbReference type="ARBA" id="ARBA00005466"/>
    </source>
</evidence>
<dbReference type="AlphaFoldDB" id="A0AAD7G8B0"/>
<dbReference type="PROSITE" id="PS51387">
    <property type="entry name" value="FAD_PCMH"/>
    <property type="match status" value="1"/>
</dbReference>
<evidence type="ECO:0000256" key="3">
    <source>
        <dbReference type="ARBA" id="ARBA00022827"/>
    </source>
</evidence>
<dbReference type="Pfam" id="PF01565">
    <property type="entry name" value="FAD_binding_4"/>
    <property type="match status" value="1"/>
</dbReference>
<dbReference type="PANTHER" id="PTHR42973:SF53">
    <property type="entry name" value="FAD-BINDING PCMH-TYPE DOMAIN-CONTAINING PROTEIN-RELATED"/>
    <property type="match status" value="1"/>
</dbReference>
<proteinExistence type="inferred from homology"/>
<evidence type="ECO:0000313" key="6">
    <source>
        <dbReference type="EMBL" id="KAJ7666539.1"/>
    </source>
</evidence>
<reference evidence="6" key="1">
    <citation type="submission" date="2023-03" db="EMBL/GenBank/DDBJ databases">
        <title>Massive genome expansion in bonnet fungi (Mycena s.s.) driven by repeated elements and novel gene families across ecological guilds.</title>
        <authorList>
            <consortium name="Lawrence Berkeley National Laboratory"/>
            <person name="Harder C.B."/>
            <person name="Miyauchi S."/>
            <person name="Viragh M."/>
            <person name="Kuo A."/>
            <person name="Thoen E."/>
            <person name="Andreopoulos B."/>
            <person name="Lu D."/>
            <person name="Skrede I."/>
            <person name="Drula E."/>
            <person name="Henrissat B."/>
            <person name="Morin E."/>
            <person name="Kohler A."/>
            <person name="Barry K."/>
            <person name="LaButti K."/>
            <person name="Morin E."/>
            <person name="Salamov A."/>
            <person name="Lipzen A."/>
            <person name="Mereny Z."/>
            <person name="Hegedus B."/>
            <person name="Baldrian P."/>
            <person name="Stursova M."/>
            <person name="Weitz H."/>
            <person name="Taylor A."/>
            <person name="Grigoriev I.V."/>
            <person name="Nagy L.G."/>
            <person name="Martin F."/>
            <person name="Kauserud H."/>
        </authorList>
    </citation>
    <scope>NUCLEOTIDE SEQUENCE</scope>
    <source>
        <strain evidence="6">CBHHK067</strain>
    </source>
</reference>
<keyword evidence="4" id="KW-0560">Oxidoreductase</keyword>
<dbReference type="GO" id="GO:0016491">
    <property type="term" value="F:oxidoreductase activity"/>
    <property type="evidence" value="ECO:0007669"/>
    <property type="project" value="UniProtKB-KW"/>
</dbReference>
<feature type="domain" description="FAD-binding PCMH-type" evidence="5">
    <location>
        <begin position="1"/>
        <end position="145"/>
    </location>
</feature>
<feature type="non-terminal residue" evidence="6">
    <location>
        <position position="1"/>
    </location>
</feature>
<evidence type="ECO:0000256" key="4">
    <source>
        <dbReference type="ARBA" id="ARBA00023002"/>
    </source>
</evidence>
<evidence type="ECO:0000313" key="7">
    <source>
        <dbReference type="Proteomes" id="UP001221757"/>
    </source>
</evidence>
<dbReference type="Gene3D" id="3.30.465.10">
    <property type="match status" value="1"/>
</dbReference>
<dbReference type="SUPFAM" id="SSF56176">
    <property type="entry name" value="FAD-binding/transporter-associated domain-like"/>
    <property type="match status" value="1"/>
</dbReference>
<dbReference type="InterPro" id="IPR050416">
    <property type="entry name" value="FAD-linked_Oxidoreductase"/>
</dbReference>
<dbReference type="InterPro" id="IPR006094">
    <property type="entry name" value="Oxid_FAD_bind_N"/>
</dbReference>
<dbReference type="InterPro" id="IPR016169">
    <property type="entry name" value="FAD-bd_PCMH_sub2"/>
</dbReference>
<keyword evidence="3" id="KW-0274">FAD</keyword>
<keyword evidence="7" id="KW-1185">Reference proteome</keyword>
<organism evidence="6 7">
    <name type="scientific">Mycena rosella</name>
    <name type="common">Pink bonnet</name>
    <name type="synonym">Agaricus rosellus</name>
    <dbReference type="NCBI Taxonomy" id="1033263"/>
    <lineage>
        <taxon>Eukaryota</taxon>
        <taxon>Fungi</taxon>
        <taxon>Dikarya</taxon>
        <taxon>Basidiomycota</taxon>
        <taxon>Agaricomycotina</taxon>
        <taxon>Agaricomycetes</taxon>
        <taxon>Agaricomycetidae</taxon>
        <taxon>Agaricales</taxon>
        <taxon>Marasmiineae</taxon>
        <taxon>Mycenaceae</taxon>
        <taxon>Mycena</taxon>
    </lineage>
</organism>
<comment type="caution">
    <text evidence="6">The sequence shown here is derived from an EMBL/GenBank/DDBJ whole genome shotgun (WGS) entry which is preliminary data.</text>
</comment>
<protein>
    <recommendedName>
        <fullName evidence="5">FAD-binding PCMH-type domain-containing protein</fullName>
    </recommendedName>
</protein>
<gene>
    <name evidence="6" type="ORF">B0H17DRAFT_950866</name>
</gene>
<name>A0AAD7G8B0_MYCRO</name>
<dbReference type="EMBL" id="JARKIE010000208">
    <property type="protein sequence ID" value="KAJ7666539.1"/>
    <property type="molecule type" value="Genomic_DNA"/>
</dbReference>
<dbReference type="InterPro" id="IPR016166">
    <property type="entry name" value="FAD-bd_PCMH"/>
</dbReference>